<dbReference type="InterPro" id="IPR015419">
    <property type="entry name" value="CTAG/Pcc1"/>
</dbReference>
<evidence type="ECO:0000256" key="5">
    <source>
        <dbReference type="ARBA" id="ARBA00022490"/>
    </source>
</evidence>
<dbReference type="Gene3D" id="3.30.310.50">
    <property type="entry name" value="Alpha-D-phosphohexomutase, C-terminal domain"/>
    <property type="match status" value="1"/>
</dbReference>
<dbReference type="Gene3D" id="2.60.40.790">
    <property type="match status" value="1"/>
</dbReference>
<keyword evidence="11" id="KW-1185">Reference proteome</keyword>
<sequence length="417" mass="47142">MAHSPTAYQLGVRLQFPDERSATIAVRTLSVDAPPPRSSVTQTFHQDGNSLICQCVAPLSSDSKCDPALQLGKLRIAAHAVVDLACLPTQMSDNFDNIFLSVAQNTEDGIRGLLDAFFGFLSRRTDFYFGATEKEAKRMVMEAFAKHKDAALSRHEKEREELREREERERRRRSERAKEAVDANAGTHTNGTSGSAESTTDKPVTPMETEAPNKRELEKSDLPKPVKLGEGDPDEEEDENDKGKLRPNEGNGGDLPNYRWYQTLGEVDIKIPTKLPHPVKCRDVVVEISRRKLKVGLRNQPPILCGDLYNEVKVEECSWTLEDGLIISVSLEKVNKMEWWTRICAGEPEINTRKVQPENSKLSDLDGETRSMVEKMMFDQRQREMGLPTSEDQKKQEMLKKFMAAHPEMDFSKCKFS</sequence>
<comment type="similarity">
    <text evidence="2">Belongs to the CTAG/PCC1 family.</text>
</comment>
<feature type="region of interest" description="Disordered" evidence="8">
    <location>
        <begin position="150"/>
        <end position="257"/>
    </location>
</feature>
<dbReference type="EMBL" id="JTDE01001351">
    <property type="protein sequence ID" value="KAF7259131.1"/>
    <property type="molecule type" value="Genomic_DNA"/>
</dbReference>
<comment type="subcellular location">
    <subcellularLocation>
        <location evidence="1">Cytoplasm</location>
    </subcellularLocation>
</comment>
<dbReference type="InterPro" id="IPR007052">
    <property type="entry name" value="CS_dom"/>
</dbReference>
<feature type="compositionally biased region" description="Polar residues" evidence="8">
    <location>
        <begin position="186"/>
        <end position="202"/>
    </location>
</feature>
<dbReference type="Pfam" id="PF09341">
    <property type="entry name" value="Pcc1"/>
    <property type="match status" value="1"/>
</dbReference>
<feature type="compositionally biased region" description="Acidic residues" evidence="8">
    <location>
        <begin position="231"/>
        <end position="240"/>
    </location>
</feature>
<dbReference type="Pfam" id="PF04969">
    <property type="entry name" value="CS"/>
    <property type="match status" value="1"/>
</dbReference>
<dbReference type="PANTHER" id="PTHR12356:SF3">
    <property type="entry name" value="NUCLEAR MIGRATION PROTEIN NUDC"/>
    <property type="match status" value="1"/>
</dbReference>
<organism evidence="10 11">
    <name type="scientific">Paragonimus skrjabini miyazakii</name>
    <dbReference type="NCBI Taxonomy" id="59628"/>
    <lineage>
        <taxon>Eukaryota</taxon>
        <taxon>Metazoa</taxon>
        <taxon>Spiralia</taxon>
        <taxon>Lophotrochozoa</taxon>
        <taxon>Platyhelminthes</taxon>
        <taxon>Trematoda</taxon>
        <taxon>Digenea</taxon>
        <taxon>Plagiorchiida</taxon>
        <taxon>Troglotremata</taxon>
        <taxon>Troglotrematidae</taxon>
        <taxon>Paragonimus</taxon>
    </lineage>
</organism>
<keyword evidence="6" id="KW-0597">Phosphoprotein</keyword>
<evidence type="ECO:0000313" key="10">
    <source>
        <dbReference type="EMBL" id="KAF7259131.1"/>
    </source>
</evidence>
<evidence type="ECO:0000256" key="1">
    <source>
        <dbReference type="ARBA" id="ARBA00004496"/>
    </source>
</evidence>
<dbReference type="PANTHER" id="PTHR12356">
    <property type="entry name" value="NUCLEAR MOVEMENT PROTEIN NUDC"/>
    <property type="match status" value="1"/>
</dbReference>
<evidence type="ECO:0000313" key="11">
    <source>
        <dbReference type="Proteomes" id="UP000822476"/>
    </source>
</evidence>
<feature type="domain" description="CS" evidence="9">
    <location>
        <begin position="253"/>
        <end position="344"/>
    </location>
</feature>
<dbReference type="GO" id="GO:0006457">
    <property type="term" value="P:protein folding"/>
    <property type="evidence" value="ECO:0007669"/>
    <property type="project" value="TreeGrafter"/>
</dbReference>
<reference evidence="10" key="1">
    <citation type="submission" date="2019-07" db="EMBL/GenBank/DDBJ databases">
        <title>Annotation for the trematode Paragonimus miyazaki's.</title>
        <authorList>
            <person name="Choi Y.-J."/>
        </authorList>
    </citation>
    <scope>NUCLEOTIDE SEQUENCE</scope>
    <source>
        <strain evidence="10">Japan</strain>
    </source>
</reference>
<feature type="compositionally biased region" description="Basic and acidic residues" evidence="8">
    <location>
        <begin position="150"/>
        <end position="169"/>
    </location>
</feature>
<dbReference type="Proteomes" id="UP000822476">
    <property type="component" value="Unassembled WGS sequence"/>
</dbReference>
<keyword evidence="5" id="KW-0963">Cytoplasm</keyword>
<accession>A0A8S9Z1W1</accession>
<gene>
    <name evidence="10" type="ORF">EG68_03499</name>
</gene>
<dbReference type="InterPro" id="IPR008978">
    <property type="entry name" value="HSP20-like_chaperone"/>
</dbReference>
<name>A0A8S9Z1W1_9TREM</name>
<dbReference type="SUPFAM" id="SSF49764">
    <property type="entry name" value="HSP20-like chaperones"/>
    <property type="match status" value="1"/>
</dbReference>
<dbReference type="InterPro" id="IPR025934">
    <property type="entry name" value="NudC_N_dom"/>
</dbReference>
<evidence type="ECO:0000259" key="9">
    <source>
        <dbReference type="PROSITE" id="PS51203"/>
    </source>
</evidence>
<dbReference type="CDD" id="cd06492">
    <property type="entry name" value="p23_mNUDC_like"/>
    <property type="match status" value="1"/>
</dbReference>
<evidence type="ECO:0000256" key="3">
    <source>
        <dbReference type="ARBA" id="ARBA00010513"/>
    </source>
</evidence>
<dbReference type="OrthoDB" id="416217at2759"/>
<dbReference type="AlphaFoldDB" id="A0A8S9Z1W1"/>
<evidence type="ECO:0000256" key="8">
    <source>
        <dbReference type="SAM" id="MobiDB-lite"/>
    </source>
</evidence>
<evidence type="ECO:0000256" key="7">
    <source>
        <dbReference type="ARBA" id="ARBA00030427"/>
    </source>
</evidence>
<evidence type="ECO:0000256" key="2">
    <source>
        <dbReference type="ARBA" id="ARBA00007073"/>
    </source>
</evidence>
<evidence type="ECO:0000256" key="4">
    <source>
        <dbReference type="ARBA" id="ARBA00017641"/>
    </source>
</evidence>
<protein>
    <recommendedName>
        <fullName evidence="4">Nuclear migration protein nudC</fullName>
    </recommendedName>
    <alternativeName>
        <fullName evidence="7">Nuclear distribution protein C homolog</fullName>
    </alternativeName>
</protein>
<dbReference type="Pfam" id="PF14050">
    <property type="entry name" value="Nudc_N"/>
    <property type="match status" value="1"/>
</dbReference>
<comment type="caution">
    <text evidence="10">The sequence shown here is derived from an EMBL/GenBank/DDBJ whole genome shotgun (WGS) entry which is preliminary data.</text>
</comment>
<dbReference type="FunFam" id="2.60.40.790:FF:000001">
    <property type="entry name" value="Nuclear migration protein nudC"/>
    <property type="match status" value="1"/>
</dbReference>
<dbReference type="GO" id="GO:0005737">
    <property type="term" value="C:cytoplasm"/>
    <property type="evidence" value="ECO:0007669"/>
    <property type="project" value="UniProtKB-SubCell"/>
</dbReference>
<feature type="compositionally biased region" description="Basic and acidic residues" evidence="8">
    <location>
        <begin position="211"/>
        <end position="230"/>
    </location>
</feature>
<evidence type="ECO:0000256" key="6">
    <source>
        <dbReference type="ARBA" id="ARBA00022553"/>
    </source>
</evidence>
<dbReference type="InterPro" id="IPR037898">
    <property type="entry name" value="NudC_fam"/>
</dbReference>
<proteinExistence type="inferred from homology"/>
<dbReference type="PROSITE" id="PS51203">
    <property type="entry name" value="CS"/>
    <property type="match status" value="1"/>
</dbReference>
<comment type="similarity">
    <text evidence="3">Belongs to the nudC family.</text>
</comment>
<dbReference type="GO" id="GO:0051082">
    <property type="term" value="F:unfolded protein binding"/>
    <property type="evidence" value="ECO:0007669"/>
    <property type="project" value="TreeGrafter"/>
</dbReference>